<keyword evidence="8 14" id="KW-1133">Transmembrane helix</keyword>
<organism evidence="16 17">
    <name type="scientific">Symbiodinium necroappetens</name>
    <dbReference type="NCBI Taxonomy" id="1628268"/>
    <lineage>
        <taxon>Eukaryota</taxon>
        <taxon>Sar</taxon>
        <taxon>Alveolata</taxon>
        <taxon>Dinophyceae</taxon>
        <taxon>Suessiales</taxon>
        <taxon>Symbiodiniaceae</taxon>
        <taxon>Symbiodinium</taxon>
    </lineage>
</organism>
<feature type="transmembrane region" description="Helical" evidence="14">
    <location>
        <begin position="247"/>
        <end position="273"/>
    </location>
</feature>
<dbReference type="GO" id="GO:0005891">
    <property type="term" value="C:voltage-gated calcium channel complex"/>
    <property type="evidence" value="ECO:0007669"/>
    <property type="project" value="TreeGrafter"/>
</dbReference>
<dbReference type="PANTHER" id="PTHR45628">
    <property type="entry name" value="VOLTAGE-DEPENDENT CALCIUM CHANNEL TYPE A SUBUNIT ALPHA-1"/>
    <property type="match status" value="1"/>
</dbReference>
<proteinExistence type="predicted"/>
<evidence type="ECO:0000256" key="9">
    <source>
        <dbReference type="ARBA" id="ARBA00023065"/>
    </source>
</evidence>
<comment type="caution">
    <text evidence="16">The sequence shown here is derived from an EMBL/GenBank/DDBJ whole genome shotgun (WGS) entry which is preliminary data.</text>
</comment>
<dbReference type="EMBL" id="CAJNJA010016200">
    <property type="protein sequence ID" value="CAE7376533.1"/>
    <property type="molecule type" value="Genomic_DNA"/>
</dbReference>
<dbReference type="InterPro" id="IPR050599">
    <property type="entry name" value="VDCC_alpha-1_subunit"/>
</dbReference>
<dbReference type="PANTHER" id="PTHR45628:SF7">
    <property type="entry name" value="VOLTAGE-DEPENDENT CALCIUM CHANNEL TYPE A SUBUNIT ALPHA-1"/>
    <property type="match status" value="1"/>
</dbReference>
<dbReference type="AlphaFoldDB" id="A0A812PUB7"/>
<evidence type="ECO:0000256" key="3">
    <source>
        <dbReference type="ARBA" id="ARBA00022568"/>
    </source>
</evidence>
<evidence type="ECO:0000259" key="15">
    <source>
        <dbReference type="Pfam" id="PF00520"/>
    </source>
</evidence>
<name>A0A812PUB7_9DINO</name>
<feature type="transmembrane region" description="Helical" evidence="14">
    <location>
        <begin position="71"/>
        <end position="90"/>
    </location>
</feature>
<keyword evidence="9" id="KW-0406">Ion transport</keyword>
<dbReference type="GO" id="GO:0008331">
    <property type="term" value="F:high voltage-gated calcium channel activity"/>
    <property type="evidence" value="ECO:0007669"/>
    <property type="project" value="TreeGrafter"/>
</dbReference>
<evidence type="ECO:0000256" key="10">
    <source>
        <dbReference type="ARBA" id="ARBA00023136"/>
    </source>
</evidence>
<evidence type="ECO:0000256" key="1">
    <source>
        <dbReference type="ARBA" id="ARBA00004141"/>
    </source>
</evidence>
<dbReference type="Pfam" id="PF00520">
    <property type="entry name" value="Ion_trans"/>
    <property type="match status" value="1"/>
</dbReference>
<keyword evidence="12" id="KW-0407">Ion channel</keyword>
<evidence type="ECO:0000256" key="6">
    <source>
        <dbReference type="ARBA" id="ARBA00022837"/>
    </source>
</evidence>
<evidence type="ECO:0000256" key="5">
    <source>
        <dbReference type="ARBA" id="ARBA00022692"/>
    </source>
</evidence>
<comment type="subcellular location">
    <subcellularLocation>
        <location evidence="1">Membrane</location>
        <topology evidence="1">Multi-pass membrane protein</topology>
    </subcellularLocation>
</comment>
<accession>A0A812PUB7</accession>
<dbReference type="InterPro" id="IPR005821">
    <property type="entry name" value="Ion_trans_dom"/>
</dbReference>
<keyword evidence="2" id="KW-0813">Transport</keyword>
<dbReference type="Gene3D" id="1.20.120.350">
    <property type="entry name" value="Voltage-gated potassium channels. Chain C"/>
    <property type="match status" value="1"/>
</dbReference>
<keyword evidence="5 14" id="KW-0812">Transmembrane</keyword>
<keyword evidence="10 14" id="KW-0472">Membrane</keyword>
<feature type="transmembrane region" description="Helical" evidence="14">
    <location>
        <begin position="179"/>
        <end position="202"/>
    </location>
</feature>
<protein>
    <submittedName>
        <fullName evidence="16">Cacna1c protein</fullName>
    </submittedName>
</protein>
<keyword evidence="17" id="KW-1185">Reference proteome</keyword>
<sequence length="465" mass="52976">MFGAKDRESDPHSRDQVKDYKRQNSRWIDDEESEDSPIFLLMLDVVPAVVIMISAVVAGLSADLDDEHSNIVWEVLEIFFTAFFVGEILIKMRVFGLREFLMGGDWYWSWFDILCVVLAFVDLAVTYTTPASQDSDSASLGTLKMLKLARLGRIIRLLKFKIFQELKLMIQGVFTGLRVLTWAVILLLVSMYLLGVITRTLLGQHPEFRDVPSAMFTSFRCVTDGCTAYDGTPLIARLRTEEKDLGGVIMIVYILLFLFVTIGIFNLIMAVFIDNVTDGSTKKRQRQLGANAPKTEWLISSVLRNIILTKILHKEAEEEAWNDDYHAHGRRPSKILKEKLAALQEMYGYKPHTIHEYEQLSNEIRKEMARRNVVVTREEFNHWLSGEKELITTLDDSEIDLSCKSDLFDVLDADLSGELEFEEMIDGLLKCRGPASKTDIIAVRLKTALLVKLMTQVCEKLGIDT</sequence>
<evidence type="ECO:0000256" key="13">
    <source>
        <dbReference type="SAM" id="MobiDB-lite"/>
    </source>
</evidence>
<evidence type="ECO:0000256" key="11">
    <source>
        <dbReference type="ARBA" id="ARBA00023180"/>
    </source>
</evidence>
<feature type="transmembrane region" description="Helical" evidence="14">
    <location>
        <begin position="38"/>
        <end position="59"/>
    </location>
</feature>
<keyword evidence="3" id="KW-0109">Calcium transport</keyword>
<dbReference type="Proteomes" id="UP000601435">
    <property type="component" value="Unassembled WGS sequence"/>
</dbReference>
<evidence type="ECO:0000256" key="12">
    <source>
        <dbReference type="ARBA" id="ARBA00023303"/>
    </source>
</evidence>
<keyword evidence="7" id="KW-0851">Voltage-gated channel</keyword>
<gene>
    <name evidence="16" type="primary">Cacna1c</name>
    <name evidence="16" type="ORF">SNEC2469_LOCUS10160</name>
</gene>
<evidence type="ECO:0000256" key="14">
    <source>
        <dbReference type="SAM" id="Phobius"/>
    </source>
</evidence>
<evidence type="ECO:0000256" key="8">
    <source>
        <dbReference type="ARBA" id="ARBA00022989"/>
    </source>
</evidence>
<keyword evidence="6" id="KW-0106">Calcium</keyword>
<feature type="domain" description="Ion transport" evidence="15">
    <location>
        <begin position="48"/>
        <end position="279"/>
    </location>
</feature>
<dbReference type="GO" id="GO:0098703">
    <property type="term" value="P:calcium ion import across plasma membrane"/>
    <property type="evidence" value="ECO:0007669"/>
    <property type="project" value="TreeGrafter"/>
</dbReference>
<reference evidence="16" key="1">
    <citation type="submission" date="2021-02" db="EMBL/GenBank/DDBJ databases">
        <authorList>
            <person name="Dougan E. K."/>
            <person name="Rhodes N."/>
            <person name="Thang M."/>
            <person name="Chan C."/>
        </authorList>
    </citation>
    <scope>NUCLEOTIDE SEQUENCE</scope>
</reference>
<evidence type="ECO:0000256" key="4">
    <source>
        <dbReference type="ARBA" id="ARBA00022673"/>
    </source>
</evidence>
<keyword evidence="4" id="KW-0107">Calcium channel</keyword>
<keyword evidence="11" id="KW-0325">Glycoprotein</keyword>
<evidence type="ECO:0000313" key="17">
    <source>
        <dbReference type="Proteomes" id="UP000601435"/>
    </source>
</evidence>
<evidence type="ECO:0000256" key="7">
    <source>
        <dbReference type="ARBA" id="ARBA00022882"/>
    </source>
</evidence>
<dbReference type="InterPro" id="IPR027359">
    <property type="entry name" value="Volt_channel_dom_sf"/>
</dbReference>
<dbReference type="Gene3D" id="1.10.287.70">
    <property type="match status" value="1"/>
</dbReference>
<feature type="transmembrane region" description="Helical" evidence="14">
    <location>
        <begin position="110"/>
        <end position="129"/>
    </location>
</feature>
<dbReference type="OrthoDB" id="416037at2759"/>
<feature type="region of interest" description="Disordered" evidence="13">
    <location>
        <begin position="1"/>
        <end position="21"/>
    </location>
</feature>
<dbReference type="SUPFAM" id="SSF81324">
    <property type="entry name" value="Voltage-gated potassium channels"/>
    <property type="match status" value="1"/>
</dbReference>
<evidence type="ECO:0000313" key="16">
    <source>
        <dbReference type="EMBL" id="CAE7376533.1"/>
    </source>
</evidence>
<evidence type="ECO:0000256" key="2">
    <source>
        <dbReference type="ARBA" id="ARBA00022448"/>
    </source>
</evidence>